<evidence type="ECO:0000256" key="3">
    <source>
        <dbReference type="ARBA" id="ARBA00022475"/>
    </source>
</evidence>
<keyword evidence="2 10" id="KW-0813">Transport</keyword>
<dbReference type="PROSITE" id="PS50928">
    <property type="entry name" value="ABC_TM1"/>
    <property type="match status" value="1"/>
</dbReference>
<dbReference type="InterPro" id="IPR000515">
    <property type="entry name" value="MetI-like"/>
</dbReference>
<feature type="transmembrane region" description="Helical" evidence="10">
    <location>
        <begin position="47"/>
        <end position="68"/>
    </location>
</feature>
<evidence type="ECO:0000256" key="9">
    <source>
        <dbReference type="ARBA" id="ARBA00024202"/>
    </source>
</evidence>
<dbReference type="Pfam" id="PF12911">
    <property type="entry name" value="OppC_N"/>
    <property type="match status" value="1"/>
</dbReference>
<evidence type="ECO:0000256" key="1">
    <source>
        <dbReference type="ARBA" id="ARBA00004651"/>
    </source>
</evidence>
<dbReference type="InterPro" id="IPR025966">
    <property type="entry name" value="OppC_N"/>
</dbReference>
<evidence type="ECO:0000256" key="4">
    <source>
        <dbReference type="ARBA" id="ARBA00022692"/>
    </source>
</evidence>
<dbReference type="Proteomes" id="UP001526225">
    <property type="component" value="Unassembled WGS sequence"/>
</dbReference>
<keyword evidence="4 10" id="KW-0812">Transmembrane</keyword>
<keyword evidence="3" id="KW-1003">Cell membrane</keyword>
<evidence type="ECO:0000313" key="13">
    <source>
        <dbReference type="Proteomes" id="UP001526225"/>
    </source>
</evidence>
<evidence type="ECO:0000256" key="10">
    <source>
        <dbReference type="RuleBase" id="RU363032"/>
    </source>
</evidence>
<keyword evidence="8 10" id="KW-0472">Membrane</keyword>
<dbReference type="Gene3D" id="1.10.3720.10">
    <property type="entry name" value="MetI-like"/>
    <property type="match status" value="1"/>
</dbReference>
<dbReference type="CDD" id="cd06261">
    <property type="entry name" value="TM_PBP2"/>
    <property type="match status" value="1"/>
</dbReference>
<keyword evidence="6" id="KW-0653">Protein transport</keyword>
<dbReference type="Pfam" id="PF00528">
    <property type="entry name" value="BPD_transp_1"/>
    <property type="match status" value="1"/>
</dbReference>
<evidence type="ECO:0000256" key="6">
    <source>
        <dbReference type="ARBA" id="ARBA00022927"/>
    </source>
</evidence>
<keyword evidence="7 10" id="KW-1133">Transmembrane helix</keyword>
<dbReference type="InterPro" id="IPR050366">
    <property type="entry name" value="BP-dependent_transpt_permease"/>
</dbReference>
<evidence type="ECO:0000256" key="7">
    <source>
        <dbReference type="ARBA" id="ARBA00022989"/>
    </source>
</evidence>
<dbReference type="SUPFAM" id="SSF161098">
    <property type="entry name" value="MetI-like"/>
    <property type="match status" value="1"/>
</dbReference>
<keyword evidence="13" id="KW-1185">Reference proteome</keyword>
<proteinExistence type="inferred from homology"/>
<gene>
    <name evidence="12" type="ORF">OIT44_00195</name>
</gene>
<evidence type="ECO:0000259" key="11">
    <source>
        <dbReference type="PROSITE" id="PS50928"/>
    </source>
</evidence>
<comment type="similarity">
    <text evidence="9">Belongs to the binding-protein-dependent transport system permease family. OppBC subfamily.</text>
</comment>
<evidence type="ECO:0000256" key="2">
    <source>
        <dbReference type="ARBA" id="ARBA00022448"/>
    </source>
</evidence>
<comment type="caution">
    <text evidence="12">The sequence shown here is derived from an EMBL/GenBank/DDBJ whole genome shotgun (WGS) entry which is preliminary data.</text>
</comment>
<feature type="transmembrane region" description="Helical" evidence="10">
    <location>
        <begin position="177"/>
        <end position="196"/>
    </location>
</feature>
<name>A0ABT3E272_9LACO</name>
<evidence type="ECO:0000313" key="12">
    <source>
        <dbReference type="EMBL" id="MCW0952515.1"/>
    </source>
</evidence>
<accession>A0ABT3E272</accession>
<reference evidence="12 13" key="1">
    <citation type="submission" date="2022-10" db="EMBL/GenBank/DDBJ databases">
        <title>Weissella fermenti sp. nov., isolated from fermented cabbage.</title>
        <authorList>
            <person name="Lee J.K."/>
            <person name="Baek J.H."/>
            <person name="Choi D.G."/>
            <person name="Kim J.M."/>
            <person name="Jeon C.O."/>
        </authorList>
    </citation>
    <scope>NUCLEOTIDE SEQUENCE [LARGE SCALE GENOMIC DNA]</scope>
    <source>
        <strain evidence="12 13">KACC 18534</strain>
    </source>
</reference>
<feature type="domain" description="ABC transmembrane type-1" evidence="11">
    <location>
        <begin position="138"/>
        <end position="325"/>
    </location>
</feature>
<dbReference type="EMBL" id="JAOZFE010000001">
    <property type="protein sequence ID" value="MCW0952515.1"/>
    <property type="molecule type" value="Genomic_DNA"/>
</dbReference>
<feature type="transmembrane region" description="Helical" evidence="10">
    <location>
        <begin position="259"/>
        <end position="282"/>
    </location>
</feature>
<sequence>MVETQQITDAHFKLLSPDFKHDTKEDTTPAVSFWRGAFGRLKRHRGAMIALAILGIIFFAVTASVGFATEETTSVQNIRQQNLPPKLPGGVMGFDGSQHLVGGKTIDAYAQAGVPNEFHIMGTDEFGRDIFKRILYGTRISLLVALIATVIDLSIGVLYGMIAGWRGGKTDLFMQRFLEILAAIPSLVIFVLLILWMKPGMLTIALGIGLTSWVTMARLVRGEVLHLKSAEFVIAAKTLGTSDWKIAWKHLLPNMSSTIIVQLMFTIPGAIFFEALLSFMGLGLSTASLGTLLNEGQKSFQFYPYQLVIPMIVLSLLMMSFNALGDGLQDALNPKETINN</sequence>
<comment type="subcellular location">
    <subcellularLocation>
        <location evidence="1 10">Cell membrane</location>
        <topology evidence="1 10">Multi-pass membrane protein</topology>
    </subcellularLocation>
</comment>
<dbReference type="InterPro" id="IPR035906">
    <property type="entry name" value="MetI-like_sf"/>
</dbReference>
<dbReference type="PANTHER" id="PTHR43386">
    <property type="entry name" value="OLIGOPEPTIDE TRANSPORT SYSTEM PERMEASE PROTEIN APPC"/>
    <property type="match status" value="1"/>
</dbReference>
<protein>
    <submittedName>
        <fullName evidence="12">ABC transporter permease</fullName>
    </submittedName>
</protein>
<dbReference type="RefSeq" id="WP_213408744.1">
    <property type="nucleotide sequence ID" value="NZ_CP074441.1"/>
</dbReference>
<keyword evidence="5" id="KW-0571">Peptide transport</keyword>
<organism evidence="12 13">
    <name type="scientific">Weissella ceti</name>
    <dbReference type="NCBI Taxonomy" id="759620"/>
    <lineage>
        <taxon>Bacteria</taxon>
        <taxon>Bacillati</taxon>
        <taxon>Bacillota</taxon>
        <taxon>Bacilli</taxon>
        <taxon>Lactobacillales</taxon>
        <taxon>Lactobacillaceae</taxon>
        <taxon>Weissella</taxon>
    </lineage>
</organism>
<evidence type="ECO:0000256" key="5">
    <source>
        <dbReference type="ARBA" id="ARBA00022856"/>
    </source>
</evidence>
<dbReference type="PANTHER" id="PTHR43386:SF24">
    <property type="entry name" value="OLIGOPEPTIDE TRANSPORT SYSTEM PERMEASE PROTEIN AMID"/>
    <property type="match status" value="1"/>
</dbReference>
<feature type="transmembrane region" description="Helical" evidence="10">
    <location>
        <begin position="302"/>
        <end position="325"/>
    </location>
</feature>
<evidence type="ECO:0000256" key="8">
    <source>
        <dbReference type="ARBA" id="ARBA00023136"/>
    </source>
</evidence>
<feature type="transmembrane region" description="Helical" evidence="10">
    <location>
        <begin position="140"/>
        <end position="165"/>
    </location>
</feature>